<dbReference type="InterPro" id="IPR005835">
    <property type="entry name" value="NTP_transferase_dom"/>
</dbReference>
<dbReference type="KEGG" id="haad:MW046_05895"/>
<dbReference type="InterPro" id="IPR054566">
    <property type="entry name" value="ManC/GMP-like_b-helix"/>
</dbReference>
<dbReference type="GeneID" id="71927560"/>
<evidence type="ECO:0000259" key="1">
    <source>
        <dbReference type="Pfam" id="PF00483"/>
    </source>
</evidence>
<dbReference type="SUPFAM" id="SSF53448">
    <property type="entry name" value="Nucleotide-diphospho-sugar transferases"/>
    <property type="match status" value="1"/>
</dbReference>
<evidence type="ECO:0000259" key="2">
    <source>
        <dbReference type="Pfam" id="PF22640"/>
    </source>
</evidence>
<evidence type="ECO:0000313" key="4">
    <source>
        <dbReference type="Proteomes" id="UP000831768"/>
    </source>
</evidence>
<feature type="domain" description="Nucleotidyl transferase" evidence="1">
    <location>
        <begin position="4"/>
        <end position="264"/>
    </location>
</feature>
<dbReference type="AlphaFoldDB" id="A0A8U0A7I8"/>
<dbReference type="PROSITE" id="PS00018">
    <property type="entry name" value="EF_HAND_1"/>
    <property type="match status" value="1"/>
</dbReference>
<proteinExistence type="predicted"/>
<dbReference type="GO" id="GO:0009298">
    <property type="term" value="P:GDP-mannose biosynthetic process"/>
    <property type="evidence" value="ECO:0007669"/>
    <property type="project" value="TreeGrafter"/>
</dbReference>
<dbReference type="InterPro" id="IPR029044">
    <property type="entry name" value="Nucleotide-diphossugar_trans"/>
</dbReference>
<dbReference type="PANTHER" id="PTHR46390:SF1">
    <property type="entry name" value="MANNOSE-1-PHOSPHATE GUANYLYLTRANSFERASE"/>
    <property type="match status" value="1"/>
</dbReference>
<dbReference type="RefSeq" id="WP_247994631.1">
    <property type="nucleotide sequence ID" value="NZ_CP096019.1"/>
</dbReference>
<name>A0A8U0A7I8_9EURY</name>
<dbReference type="Gene3D" id="3.90.550.10">
    <property type="entry name" value="Spore Coat Polysaccharide Biosynthesis Protein SpsA, Chain A"/>
    <property type="match status" value="1"/>
</dbReference>
<accession>A0A8U0A7I8</accession>
<dbReference type="InterPro" id="IPR018247">
    <property type="entry name" value="EF_Hand_1_Ca_BS"/>
</dbReference>
<protein>
    <submittedName>
        <fullName evidence="3">Sugar phosphate nucleotidyltransferase</fullName>
    </submittedName>
</protein>
<dbReference type="SUPFAM" id="SSF159283">
    <property type="entry name" value="Guanosine diphospho-D-mannose pyrophosphorylase/mannose-6-phosphate isomerase linker domain"/>
    <property type="match status" value="1"/>
</dbReference>
<organism evidence="3 4">
    <name type="scientific">Halocatena salina</name>
    <dbReference type="NCBI Taxonomy" id="2934340"/>
    <lineage>
        <taxon>Archaea</taxon>
        <taxon>Methanobacteriati</taxon>
        <taxon>Methanobacteriota</taxon>
        <taxon>Stenosarchaea group</taxon>
        <taxon>Halobacteria</taxon>
        <taxon>Halobacteriales</taxon>
        <taxon>Natronomonadaceae</taxon>
        <taxon>Halocatena</taxon>
    </lineage>
</organism>
<dbReference type="Pfam" id="PF22640">
    <property type="entry name" value="ManC_GMP_beta-helix"/>
    <property type="match status" value="1"/>
</dbReference>
<dbReference type="EMBL" id="CP096019">
    <property type="protein sequence ID" value="UPM43973.1"/>
    <property type="molecule type" value="Genomic_DNA"/>
</dbReference>
<keyword evidence="4" id="KW-1185">Reference proteome</keyword>
<feature type="domain" description="MannoseP isomerase/GMP-like beta-helix" evidence="2">
    <location>
        <begin position="272"/>
        <end position="326"/>
    </location>
</feature>
<evidence type="ECO:0000313" key="3">
    <source>
        <dbReference type="EMBL" id="UPM43973.1"/>
    </source>
</evidence>
<dbReference type="InterPro" id="IPR051161">
    <property type="entry name" value="Mannose-6P_isomerase_type2"/>
</dbReference>
<sequence length="330" mass="35627">MQIAVVLAGGVGTRLYPASSDAHPKQFLSFDENGSSLLSRTVQRVERVVDAVYVLTRPEYADRIPEHAPDATVITEPQGKDTGPALVYAAHRLRDVASDPVLLCVPSDHYVGRSFASAAQHAMTVAHETNQLVTLGIEPTRAATEYGYINPGENRGDHFIVDGFYEKPDPGAASRYIYNDFYWNAGVFAWTPEALLTAARNTELGPLVEALQAGNEQAGFDAVAPVSIDHAVLESTDGLRMVPTDMAWDDLGSWDALRRVLDTDENGTVTLGDVLTIDAEDCVIAAGDGNHISAVGVSDLTIAAYDGRVLVVPTAHAQRVRDVVDERDER</sequence>
<dbReference type="PANTHER" id="PTHR46390">
    <property type="entry name" value="MANNOSE-1-PHOSPHATE GUANYLYLTRANSFERASE"/>
    <property type="match status" value="1"/>
</dbReference>
<gene>
    <name evidence="3" type="ORF">MW046_05895</name>
</gene>
<dbReference type="Proteomes" id="UP000831768">
    <property type="component" value="Chromosome"/>
</dbReference>
<dbReference type="GO" id="GO:0004475">
    <property type="term" value="F:mannose-1-phosphate guanylyltransferase (GTP) activity"/>
    <property type="evidence" value="ECO:0007669"/>
    <property type="project" value="TreeGrafter"/>
</dbReference>
<reference evidence="3" key="1">
    <citation type="submission" date="2022-04" db="EMBL/GenBank/DDBJ databases">
        <title>Halocatena sp. nov., isolated from a salt lake.</title>
        <authorList>
            <person name="Cui H.-L."/>
        </authorList>
    </citation>
    <scope>NUCLEOTIDE SEQUENCE</scope>
    <source>
        <strain evidence="3">AD-1</strain>
    </source>
</reference>
<dbReference type="Pfam" id="PF00483">
    <property type="entry name" value="NTP_transferase"/>
    <property type="match status" value="1"/>
</dbReference>